<reference evidence="2" key="1">
    <citation type="submission" date="2019-04" db="EMBL/GenBank/DDBJ databases">
        <title>Sequencing of skin fungus with MAO and IRED activity.</title>
        <authorList>
            <person name="Marsaioli A.J."/>
            <person name="Bonatto J.M.C."/>
            <person name="Reis Junior O."/>
        </authorList>
    </citation>
    <scope>NUCLEOTIDE SEQUENCE</scope>
    <source>
        <strain evidence="2">28M1</strain>
    </source>
</reference>
<feature type="compositionally biased region" description="Basic and acidic residues" evidence="1">
    <location>
        <begin position="15"/>
        <end position="33"/>
    </location>
</feature>
<dbReference type="OrthoDB" id="4347at2759"/>
<dbReference type="InterPro" id="IPR055323">
    <property type="entry name" value="C57A10.07/YOR238W"/>
</dbReference>
<dbReference type="InterPro" id="IPR014729">
    <property type="entry name" value="Rossmann-like_a/b/a_fold"/>
</dbReference>
<gene>
    <name evidence="2" type="ORF">E8E12_009914</name>
</gene>
<sequence length="351" mass="39239">MASAANLTGLPKSRAHTEDGHNTTRPTEPDSAYHNETSTLENPDFEHPDQLESSEPKYNKNIENLVIICCHAIFYPDVEAPDFPTHNPHSEGNWFLAPFQKSDPATGKPGEHETFLAHIQASLDIMTTGLNATWKEDVPWNQDSTILIFSGGATKQDLTPLSEARSYYHAALAQELSQGHIGGGRARQLFSKGRILLEEHATDSLQNLLFSILLFRQTIGWYPKNIRVITHAFKSKRFLDLHATAIHWPTDRIQVQGLDPVMSSAELESTLEGEKTYGYGPWEQDPLGTGPVLSGKRKQRGWKDQQTEKLAQGLEESVTKLLKGEASKELPWAQMPKREVKISSGPPPLRY</sequence>
<proteinExistence type="predicted"/>
<feature type="region of interest" description="Disordered" evidence="1">
    <location>
        <begin position="288"/>
        <end position="307"/>
    </location>
</feature>
<evidence type="ECO:0000313" key="3">
    <source>
        <dbReference type="Proteomes" id="UP000758155"/>
    </source>
</evidence>
<evidence type="ECO:0000256" key="1">
    <source>
        <dbReference type="SAM" id="MobiDB-lite"/>
    </source>
</evidence>
<dbReference type="PANTHER" id="PTHR28110:SF1">
    <property type="entry name" value="TRANSMEMBRANE PROTEIN"/>
    <property type="match status" value="1"/>
</dbReference>
<comment type="caution">
    <text evidence="2">The sequence shown here is derived from an EMBL/GenBank/DDBJ whole genome shotgun (WGS) entry which is preliminary data.</text>
</comment>
<protein>
    <recommendedName>
        <fullName evidence="4">DUF218 domain-containing protein</fullName>
    </recommendedName>
</protein>
<organism evidence="2 3">
    <name type="scientific">Didymella heteroderae</name>
    <dbReference type="NCBI Taxonomy" id="1769908"/>
    <lineage>
        <taxon>Eukaryota</taxon>
        <taxon>Fungi</taxon>
        <taxon>Dikarya</taxon>
        <taxon>Ascomycota</taxon>
        <taxon>Pezizomycotina</taxon>
        <taxon>Dothideomycetes</taxon>
        <taxon>Pleosporomycetidae</taxon>
        <taxon>Pleosporales</taxon>
        <taxon>Pleosporineae</taxon>
        <taxon>Didymellaceae</taxon>
        <taxon>Didymella</taxon>
    </lineage>
</organism>
<keyword evidence="3" id="KW-1185">Reference proteome</keyword>
<evidence type="ECO:0008006" key="4">
    <source>
        <dbReference type="Google" id="ProtNLM"/>
    </source>
</evidence>
<dbReference type="PANTHER" id="PTHR28110">
    <property type="entry name" value="TRANSMEMBRANE PROTEIN"/>
    <property type="match status" value="1"/>
</dbReference>
<name>A0A9P5C4H8_9PLEO</name>
<dbReference type="EMBL" id="SWKV01000009">
    <property type="protein sequence ID" value="KAF3044379.1"/>
    <property type="molecule type" value="Genomic_DNA"/>
</dbReference>
<dbReference type="AlphaFoldDB" id="A0A9P5C4H8"/>
<feature type="region of interest" description="Disordered" evidence="1">
    <location>
        <begin position="1"/>
        <end position="55"/>
    </location>
</feature>
<dbReference type="Proteomes" id="UP000758155">
    <property type="component" value="Unassembled WGS sequence"/>
</dbReference>
<dbReference type="Gene3D" id="3.40.50.620">
    <property type="entry name" value="HUPs"/>
    <property type="match status" value="1"/>
</dbReference>
<accession>A0A9P5C4H8</accession>
<feature type="compositionally biased region" description="Basic and acidic residues" evidence="1">
    <location>
        <begin position="44"/>
        <end position="55"/>
    </location>
</feature>
<evidence type="ECO:0000313" key="2">
    <source>
        <dbReference type="EMBL" id="KAF3044379.1"/>
    </source>
</evidence>
<dbReference type="GO" id="GO:0005737">
    <property type="term" value="C:cytoplasm"/>
    <property type="evidence" value="ECO:0007669"/>
    <property type="project" value="TreeGrafter"/>
</dbReference>